<evidence type="ECO:0008006" key="4">
    <source>
        <dbReference type="Google" id="ProtNLM"/>
    </source>
</evidence>
<name>A0A074ZUT8_OPIVI</name>
<dbReference type="STRING" id="6198.A0A074ZUT8"/>
<accession>A0A074ZUT8</accession>
<evidence type="ECO:0000313" key="2">
    <source>
        <dbReference type="EMBL" id="KER27140.1"/>
    </source>
</evidence>
<evidence type="ECO:0000313" key="3">
    <source>
        <dbReference type="Proteomes" id="UP000054324"/>
    </source>
</evidence>
<feature type="region of interest" description="Disordered" evidence="1">
    <location>
        <begin position="234"/>
        <end position="308"/>
    </location>
</feature>
<evidence type="ECO:0000256" key="1">
    <source>
        <dbReference type="SAM" id="MobiDB-lite"/>
    </source>
</evidence>
<dbReference type="CTD" id="20319938"/>
<keyword evidence="3" id="KW-1185">Reference proteome</keyword>
<feature type="compositionally biased region" description="Pro residues" evidence="1">
    <location>
        <begin position="260"/>
        <end position="286"/>
    </location>
</feature>
<dbReference type="GeneID" id="20319938"/>
<organism evidence="2 3">
    <name type="scientific">Opisthorchis viverrini</name>
    <name type="common">Southeast Asian liver fluke</name>
    <dbReference type="NCBI Taxonomy" id="6198"/>
    <lineage>
        <taxon>Eukaryota</taxon>
        <taxon>Metazoa</taxon>
        <taxon>Spiralia</taxon>
        <taxon>Lophotrochozoa</taxon>
        <taxon>Platyhelminthes</taxon>
        <taxon>Trematoda</taxon>
        <taxon>Digenea</taxon>
        <taxon>Opisthorchiida</taxon>
        <taxon>Opisthorchiata</taxon>
        <taxon>Opisthorchiidae</taxon>
        <taxon>Opisthorchis</taxon>
    </lineage>
</organism>
<dbReference type="KEGG" id="ovi:T265_05756"/>
<gene>
    <name evidence="2" type="ORF">T265_05756</name>
</gene>
<dbReference type="Proteomes" id="UP000054324">
    <property type="component" value="Unassembled WGS sequence"/>
</dbReference>
<dbReference type="RefSeq" id="XP_009169100.1">
    <property type="nucleotide sequence ID" value="XM_009170836.1"/>
</dbReference>
<dbReference type="EMBL" id="KL596730">
    <property type="protein sequence ID" value="KER27140.1"/>
    <property type="molecule type" value="Genomic_DNA"/>
</dbReference>
<dbReference type="AlphaFoldDB" id="A0A074ZUT8"/>
<feature type="compositionally biased region" description="Low complexity" evidence="1">
    <location>
        <begin position="246"/>
        <end position="259"/>
    </location>
</feature>
<protein>
    <recommendedName>
        <fullName evidence="4">UBA domain-containing protein</fullName>
    </recommendedName>
</protein>
<sequence>MVVFKIITPSERTQDKTEVTRWAVKDDWCERIWDEFIKLLQRIFNTKSSRFFISWYDGTDYCTVREFADLSQAVEFFTEEGSQDKAIRLFVSPDTTEHKTIFGEKPTEDKEEEEVENDTCVVESYELLETQDIQETEEEQTPEQPTQAEEVEECLARTTLDEGGDSNEVPTQTHMPAPAPVPTPAYPAMPMYPYMYTMNTVGQPIMYPQWPVPPVVPPLAPVPVPAVAPIAEPEQNDQETSTFSGASALPPVPASAQAPVPLPEPAPAPAPAPEPAPAPMPAPTPKPKNDPAYPTKLPVCPGGNKSNSKTSYVRKALVILRQLGFQQDDRTLKKLIKQHKGNLNAIIDALSSNC</sequence>
<dbReference type="OrthoDB" id="6279429at2759"/>
<reference evidence="2 3" key="1">
    <citation type="submission" date="2013-11" db="EMBL/GenBank/DDBJ databases">
        <title>Opisthorchis viverrini - life in the bile duct.</title>
        <authorList>
            <person name="Young N.D."/>
            <person name="Nagarajan N."/>
            <person name="Lin S.J."/>
            <person name="Korhonen P.K."/>
            <person name="Jex A.R."/>
            <person name="Hall R.S."/>
            <person name="Safavi-Hemami H."/>
            <person name="Kaewkong W."/>
            <person name="Bertrand D."/>
            <person name="Gao S."/>
            <person name="Seet Q."/>
            <person name="Wongkham S."/>
            <person name="Teh B.T."/>
            <person name="Wongkham C."/>
            <person name="Intapan P.M."/>
            <person name="Maleewong W."/>
            <person name="Yang X."/>
            <person name="Hu M."/>
            <person name="Wang Z."/>
            <person name="Hofmann A."/>
            <person name="Sternberg P.W."/>
            <person name="Tan P."/>
            <person name="Wang J."/>
            <person name="Gasser R.B."/>
        </authorList>
    </citation>
    <scope>NUCLEOTIDE SEQUENCE [LARGE SCALE GENOMIC DNA]</scope>
</reference>
<proteinExistence type="predicted"/>